<evidence type="ECO:0000256" key="1">
    <source>
        <dbReference type="ARBA" id="ARBA00023015"/>
    </source>
</evidence>
<dbReference type="EMBL" id="RZGZ01000001">
    <property type="protein sequence ID" value="RUR03079.1"/>
    <property type="molecule type" value="Genomic_DNA"/>
</dbReference>
<feature type="domain" description="HTH araC/xylS-type" evidence="5">
    <location>
        <begin position="287"/>
        <end position="388"/>
    </location>
</feature>
<dbReference type="InterPro" id="IPR009057">
    <property type="entry name" value="Homeodomain-like_sf"/>
</dbReference>
<dbReference type="InterPro" id="IPR018060">
    <property type="entry name" value="HTH_AraC"/>
</dbReference>
<dbReference type="SUPFAM" id="SSF46689">
    <property type="entry name" value="Homeodomain-like"/>
    <property type="match status" value="2"/>
</dbReference>
<name>A0A433JVG9_9MICO</name>
<evidence type="ECO:0000256" key="4">
    <source>
        <dbReference type="SAM" id="MobiDB-lite"/>
    </source>
</evidence>
<reference evidence="6 7" key="1">
    <citation type="submission" date="2018-12" db="EMBL/GenBank/DDBJ databases">
        <authorList>
            <person name="Li F."/>
        </authorList>
    </citation>
    <scope>NUCLEOTIDE SEQUENCE [LARGE SCALE GENOMIC DNA]</scope>
    <source>
        <strain evidence="6 7">EGI 6500705</strain>
    </source>
</reference>
<dbReference type="PROSITE" id="PS01124">
    <property type="entry name" value="HTH_ARAC_FAMILY_2"/>
    <property type="match status" value="1"/>
</dbReference>
<dbReference type="AlphaFoldDB" id="A0A433JVG9"/>
<evidence type="ECO:0000256" key="2">
    <source>
        <dbReference type="ARBA" id="ARBA00023125"/>
    </source>
</evidence>
<keyword evidence="1" id="KW-0805">Transcription regulation</keyword>
<evidence type="ECO:0000259" key="5">
    <source>
        <dbReference type="PROSITE" id="PS01124"/>
    </source>
</evidence>
<protein>
    <submittedName>
        <fullName evidence="6">AraC family transcriptional regulator</fullName>
    </submittedName>
</protein>
<evidence type="ECO:0000313" key="7">
    <source>
        <dbReference type="Proteomes" id="UP000274909"/>
    </source>
</evidence>
<dbReference type="OrthoDB" id="5464689at2"/>
<dbReference type="InterPro" id="IPR050204">
    <property type="entry name" value="AraC_XylS_family_regulators"/>
</dbReference>
<evidence type="ECO:0000256" key="3">
    <source>
        <dbReference type="ARBA" id="ARBA00023163"/>
    </source>
</evidence>
<accession>A0A433JVG9</accession>
<proteinExistence type="predicted"/>
<organism evidence="6 7">
    <name type="scientific">Labedella endophytica</name>
    <dbReference type="NCBI Taxonomy" id="1523160"/>
    <lineage>
        <taxon>Bacteria</taxon>
        <taxon>Bacillati</taxon>
        <taxon>Actinomycetota</taxon>
        <taxon>Actinomycetes</taxon>
        <taxon>Micrococcales</taxon>
        <taxon>Microbacteriaceae</taxon>
        <taxon>Labedella</taxon>
    </lineage>
</organism>
<comment type="caution">
    <text evidence="6">The sequence shown here is derived from an EMBL/GenBank/DDBJ whole genome shotgun (WGS) entry which is preliminary data.</text>
</comment>
<keyword evidence="7" id="KW-1185">Reference proteome</keyword>
<dbReference type="SMART" id="SM00342">
    <property type="entry name" value="HTH_ARAC"/>
    <property type="match status" value="1"/>
</dbReference>
<feature type="region of interest" description="Disordered" evidence="4">
    <location>
        <begin position="52"/>
        <end position="85"/>
    </location>
</feature>
<dbReference type="PANTHER" id="PTHR46796:SF12">
    <property type="entry name" value="HTH-TYPE DNA-BINDING TRANSCRIPTIONAL ACTIVATOR EUTR"/>
    <property type="match status" value="1"/>
</dbReference>
<dbReference type="GO" id="GO:0043565">
    <property type="term" value="F:sequence-specific DNA binding"/>
    <property type="evidence" value="ECO:0007669"/>
    <property type="project" value="InterPro"/>
</dbReference>
<dbReference type="Gene3D" id="1.10.10.60">
    <property type="entry name" value="Homeodomain-like"/>
    <property type="match status" value="1"/>
</dbReference>
<dbReference type="Proteomes" id="UP000274909">
    <property type="component" value="Unassembled WGS sequence"/>
</dbReference>
<gene>
    <name evidence="6" type="ORF">ELQ94_00530</name>
</gene>
<keyword evidence="2" id="KW-0238">DNA-binding</keyword>
<dbReference type="Pfam" id="PF12833">
    <property type="entry name" value="HTH_18"/>
    <property type="match status" value="1"/>
</dbReference>
<dbReference type="GO" id="GO:0003700">
    <property type="term" value="F:DNA-binding transcription factor activity"/>
    <property type="evidence" value="ECO:0007669"/>
    <property type="project" value="InterPro"/>
</dbReference>
<dbReference type="PANTHER" id="PTHR46796">
    <property type="entry name" value="HTH-TYPE TRANSCRIPTIONAL ACTIVATOR RHAS-RELATED"/>
    <property type="match status" value="1"/>
</dbReference>
<evidence type="ECO:0000313" key="6">
    <source>
        <dbReference type="EMBL" id="RUR03079.1"/>
    </source>
</evidence>
<keyword evidence="3" id="KW-0804">Transcription</keyword>
<sequence>MTNMCVIRDESCSRFVSVVTRKAAGPWGPASCHDRPPFPPRTTMQHYFLAPEPETDREPDTDPTTGATASSITSEAPLARSTVVGEDVDEARQTYQDAYDGQRFAVHRGTEPFSFRYASVGDDRVSLRTSTLTGHLSGEVPHLRDYVVSWFRSGGGELTRRNHPTSLKATTPFLLPSEQRFAFSFGPHHQNLVHFAPAFLEDIATEFHAGPAQAVSFDHDAMPSDDGIAQWRVAVSAATEDLVSPVASPILRLAAQRSLARSFLQLFPWFGIDVPPVLREPSLARTRLALEYLHHHAHEPVTPADAARAAGLHTRTLQHHLNRHLDTSPTAYLRDIRLDRTHTALAGLSTDETTVAAVAQQWGFGHLGRFSAAYRSRFGEHPRDTLRR</sequence>